<organism evidence="3 4">
    <name type="scientific">Periplaneta americana</name>
    <name type="common">American cockroach</name>
    <name type="synonym">Blatta americana</name>
    <dbReference type="NCBI Taxonomy" id="6978"/>
    <lineage>
        <taxon>Eukaryota</taxon>
        <taxon>Metazoa</taxon>
        <taxon>Ecdysozoa</taxon>
        <taxon>Arthropoda</taxon>
        <taxon>Hexapoda</taxon>
        <taxon>Insecta</taxon>
        <taxon>Pterygota</taxon>
        <taxon>Neoptera</taxon>
        <taxon>Polyneoptera</taxon>
        <taxon>Dictyoptera</taxon>
        <taxon>Blattodea</taxon>
        <taxon>Blattoidea</taxon>
        <taxon>Blattidae</taxon>
        <taxon>Blattinae</taxon>
        <taxon>Periplaneta</taxon>
    </lineage>
</organism>
<dbReference type="EMBL" id="JAJSOF020000029">
    <property type="protein sequence ID" value="KAJ4432230.1"/>
    <property type="molecule type" value="Genomic_DNA"/>
</dbReference>
<feature type="domain" description="Reverse transcriptase" evidence="2">
    <location>
        <begin position="1"/>
        <end position="82"/>
    </location>
</feature>
<evidence type="ECO:0000313" key="4">
    <source>
        <dbReference type="Proteomes" id="UP001148838"/>
    </source>
</evidence>
<feature type="region of interest" description="Disordered" evidence="1">
    <location>
        <begin position="175"/>
        <end position="199"/>
    </location>
</feature>
<evidence type="ECO:0000256" key="1">
    <source>
        <dbReference type="SAM" id="MobiDB-lite"/>
    </source>
</evidence>
<dbReference type="Proteomes" id="UP001148838">
    <property type="component" value="Unassembled WGS sequence"/>
</dbReference>
<protein>
    <recommendedName>
        <fullName evidence="2">Reverse transcriptase domain-containing protein</fullName>
    </recommendedName>
</protein>
<evidence type="ECO:0000259" key="2">
    <source>
        <dbReference type="PROSITE" id="PS50878"/>
    </source>
</evidence>
<proteinExistence type="predicted"/>
<dbReference type="InterPro" id="IPR000477">
    <property type="entry name" value="RT_dom"/>
</dbReference>
<name>A0ABQ8SEI1_PERAM</name>
<dbReference type="PANTHER" id="PTHR47027:SF29">
    <property type="entry name" value="C2H2-TYPE DOMAIN-CONTAINING PROTEIN"/>
    <property type="match status" value="1"/>
</dbReference>
<evidence type="ECO:0000313" key="3">
    <source>
        <dbReference type="EMBL" id="KAJ4432230.1"/>
    </source>
</evidence>
<accession>A0ABQ8SEI1</accession>
<keyword evidence="4" id="KW-1185">Reference proteome</keyword>
<dbReference type="PANTHER" id="PTHR47027">
    <property type="entry name" value="REVERSE TRANSCRIPTASE DOMAIN-CONTAINING PROTEIN"/>
    <property type="match status" value="1"/>
</dbReference>
<gene>
    <name evidence="3" type="ORF">ANN_20846</name>
</gene>
<dbReference type="Pfam" id="PF00078">
    <property type="entry name" value="RVT_1"/>
    <property type="match status" value="1"/>
</dbReference>
<comment type="caution">
    <text evidence="3">The sequence shown here is derived from an EMBL/GenBank/DDBJ whole genome shotgun (WGS) entry which is preliminary data.</text>
</comment>
<dbReference type="PROSITE" id="PS50878">
    <property type="entry name" value="RT_POL"/>
    <property type="match status" value="1"/>
</dbReference>
<sequence length="377" mass="42850">MRYQLLVYADDVNMLGENPQKIRGNAEILVEANKATGLEVNPEKTKYMIMSRDENIVRNGTIKIGDLSFEEVEKFKYLGATVTNINDTREEIKRRINMGNACYYSVEKLLSSSLLSKNLKVRIYKTVILPEVIITVGGEPVHFAIFLNLNFVAIALYTSTERTNVRAGGLITGRRGGSDDSIARRHSGPGRSRGSGTCVPSGNNIVQCSASEFVAMKVSVRSNSSGGSMSNKMVRNWMKVFKGIQFPRKLCPEELIQVGSSYQNSRFQLSTARSIDLTRTSSSYRRHRRYTVHNTYQQRIVSVELYRSDARISFERPNIAYSREKNRRVQGLVIVLARERRHVKKLSVRETSEQRQRNYHLPDTLPQRKHVLHPSTA</sequence>
<reference evidence="3 4" key="1">
    <citation type="journal article" date="2022" name="Allergy">
        <title>Genome assembly and annotation of Periplaneta americana reveal a comprehensive cockroach allergen profile.</title>
        <authorList>
            <person name="Wang L."/>
            <person name="Xiong Q."/>
            <person name="Saelim N."/>
            <person name="Wang L."/>
            <person name="Nong W."/>
            <person name="Wan A.T."/>
            <person name="Shi M."/>
            <person name="Liu X."/>
            <person name="Cao Q."/>
            <person name="Hui J.H.L."/>
            <person name="Sookrung N."/>
            <person name="Leung T.F."/>
            <person name="Tungtrongchitr A."/>
            <person name="Tsui S.K.W."/>
        </authorList>
    </citation>
    <scope>NUCLEOTIDE SEQUENCE [LARGE SCALE GENOMIC DNA]</scope>
    <source>
        <strain evidence="3">PWHHKU_190912</strain>
    </source>
</reference>